<dbReference type="GO" id="GO:0016301">
    <property type="term" value="F:kinase activity"/>
    <property type="evidence" value="ECO:0007669"/>
    <property type="project" value="UniProtKB-KW"/>
</dbReference>
<dbReference type="Proteomes" id="UP000244162">
    <property type="component" value="Unassembled WGS sequence"/>
</dbReference>
<dbReference type="InterPro" id="IPR036890">
    <property type="entry name" value="HATPase_C_sf"/>
</dbReference>
<dbReference type="OrthoDB" id="9813151at2"/>
<sequence>MRFDDMLATVIAQPLDEPAGRLRAWRQLVDLLAQGKAGAADDRLADRAYALARRLRAEIPVSIRAEAAASILGRRIPAALVAFFAEEVPVIAGPVIAAVGLDTEEWLAILPMLSSDAKACLAGREDLPAEVVVALGHAEPDATAEGGHSISDLLSRIDAFRARPAAPADAPEEIAPQEPIERFSFLTDADGLLVSIEGAPADGIVGETIAVVASDPDHGVDGHAAGAWRRRASFADARLSLAGEGPASGEWRISADPLFDAEDGRFLGYRGDARRPRADETPLRSEAVTGATGADRFERIVDDLRGPLDAIAGFSEIAGPERAETPGYRSAATEVIEHSLRLLAAVDEFDAAAAAAGAAERNRADASTLLTRLHESYLPLAEQRGVSFSFRIAAGLPPIIADPVAVERMFARLLAATVAIARRGERIVVRVGRDRRDGGLLAFSLSRPGALVGQDERALLGPGTGSEGDFPDAPFLALGFALRLVRNLATEADGRLDIDPDRFILCLPLRERVKQADEGQG</sequence>
<evidence type="ECO:0000313" key="2">
    <source>
        <dbReference type="Proteomes" id="UP000244162"/>
    </source>
</evidence>
<gene>
    <name evidence="1" type="ORF">CLG96_13970</name>
</gene>
<dbReference type="AlphaFoldDB" id="A0A2T5FWT9"/>
<name>A0A2T5FWT9_9SPHN</name>
<organism evidence="1 2">
    <name type="scientific">Sphingomonas oleivorans</name>
    <dbReference type="NCBI Taxonomy" id="1735121"/>
    <lineage>
        <taxon>Bacteria</taxon>
        <taxon>Pseudomonadati</taxon>
        <taxon>Pseudomonadota</taxon>
        <taxon>Alphaproteobacteria</taxon>
        <taxon>Sphingomonadales</taxon>
        <taxon>Sphingomonadaceae</taxon>
        <taxon>Sphingomonas</taxon>
    </lineage>
</organism>
<dbReference type="SUPFAM" id="SSF55874">
    <property type="entry name" value="ATPase domain of HSP90 chaperone/DNA topoisomerase II/histidine kinase"/>
    <property type="match status" value="1"/>
</dbReference>
<reference evidence="1 2" key="1">
    <citation type="submission" date="2017-09" db="EMBL/GenBank/DDBJ databases">
        <title>Sphingomonas panjinensis sp.nov., isolated from oil-contaminated soil.</title>
        <authorList>
            <person name="Wang L."/>
            <person name="Chen L."/>
        </authorList>
    </citation>
    <scope>NUCLEOTIDE SEQUENCE [LARGE SCALE GENOMIC DNA]</scope>
    <source>
        <strain evidence="1 2">FW-11</strain>
    </source>
</reference>
<dbReference type="Gene3D" id="3.30.565.10">
    <property type="entry name" value="Histidine kinase-like ATPase, C-terminal domain"/>
    <property type="match status" value="1"/>
</dbReference>
<protein>
    <submittedName>
        <fullName evidence="1">Sensor histidine kinase</fullName>
    </submittedName>
</protein>
<proteinExistence type="predicted"/>
<keyword evidence="1" id="KW-0418">Kinase</keyword>
<evidence type="ECO:0000313" key="1">
    <source>
        <dbReference type="EMBL" id="PTQ10215.1"/>
    </source>
</evidence>
<keyword evidence="2" id="KW-1185">Reference proteome</keyword>
<keyword evidence="1" id="KW-0808">Transferase</keyword>
<dbReference type="RefSeq" id="WP_107968566.1">
    <property type="nucleotide sequence ID" value="NZ_NWBU01000010.1"/>
</dbReference>
<dbReference type="EMBL" id="NWBU01000010">
    <property type="protein sequence ID" value="PTQ10215.1"/>
    <property type="molecule type" value="Genomic_DNA"/>
</dbReference>
<accession>A0A2T5FWT9</accession>
<comment type="caution">
    <text evidence="1">The sequence shown here is derived from an EMBL/GenBank/DDBJ whole genome shotgun (WGS) entry which is preliminary data.</text>
</comment>